<dbReference type="InterPro" id="IPR051460">
    <property type="entry name" value="HdrC_iron-sulfur_subunit"/>
</dbReference>
<dbReference type="InterPro" id="IPR017900">
    <property type="entry name" value="4Fe4S_Fe_S_CS"/>
</dbReference>
<evidence type="ECO:0000256" key="1">
    <source>
        <dbReference type="ARBA" id="ARBA00022485"/>
    </source>
</evidence>
<evidence type="ECO:0000259" key="6">
    <source>
        <dbReference type="PROSITE" id="PS51379"/>
    </source>
</evidence>
<dbReference type="AlphaFoldDB" id="A0A2U9IBF5"/>
<organism evidence="7 8">
    <name type="scientific">Acidianus brierleyi</name>
    <dbReference type="NCBI Taxonomy" id="41673"/>
    <lineage>
        <taxon>Archaea</taxon>
        <taxon>Thermoproteota</taxon>
        <taxon>Thermoprotei</taxon>
        <taxon>Sulfolobales</taxon>
        <taxon>Sulfolobaceae</taxon>
        <taxon>Acidianus</taxon>
    </lineage>
</organism>
<accession>A0A2U9IBF5</accession>
<dbReference type="PANTHER" id="PTHR43255">
    <property type="entry name" value="IRON-SULFUR-BINDING OXIDOREDUCTASE FADF-RELATED-RELATED"/>
    <property type="match status" value="1"/>
</dbReference>
<protein>
    <recommendedName>
        <fullName evidence="6">4Fe-4S ferredoxin-type domain-containing protein</fullName>
    </recommendedName>
</protein>
<keyword evidence="5" id="KW-0411">Iron-sulfur</keyword>
<keyword evidence="1" id="KW-0004">4Fe-4S</keyword>
<dbReference type="PANTHER" id="PTHR43255:SF1">
    <property type="entry name" value="IRON-SULFUR-BINDING OXIDOREDUCTASE FADF-RELATED"/>
    <property type="match status" value="1"/>
</dbReference>
<gene>
    <name evidence="7" type="ORF">DFR85_00685</name>
</gene>
<dbReference type="GO" id="GO:0005886">
    <property type="term" value="C:plasma membrane"/>
    <property type="evidence" value="ECO:0007669"/>
    <property type="project" value="TreeGrafter"/>
</dbReference>
<dbReference type="Gene3D" id="3.30.70.20">
    <property type="match status" value="1"/>
</dbReference>
<dbReference type="GO" id="GO:0051539">
    <property type="term" value="F:4 iron, 4 sulfur cluster binding"/>
    <property type="evidence" value="ECO:0007669"/>
    <property type="project" value="UniProtKB-KW"/>
</dbReference>
<evidence type="ECO:0000313" key="8">
    <source>
        <dbReference type="Proteomes" id="UP000248044"/>
    </source>
</evidence>
<keyword evidence="3" id="KW-0560">Oxidoreductase</keyword>
<dbReference type="PROSITE" id="PS00198">
    <property type="entry name" value="4FE4S_FER_1"/>
    <property type="match status" value="1"/>
</dbReference>
<evidence type="ECO:0000256" key="4">
    <source>
        <dbReference type="ARBA" id="ARBA00023004"/>
    </source>
</evidence>
<dbReference type="GO" id="GO:0016491">
    <property type="term" value="F:oxidoreductase activity"/>
    <property type="evidence" value="ECO:0007669"/>
    <property type="project" value="UniProtKB-KW"/>
</dbReference>
<name>A0A2U9IBF5_9CREN</name>
<evidence type="ECO:0000313" key="7">
    <source>
        <dbReference type="EMBL" id="AWR93340.1"/>
    </source>
</evidence>
<proteinExistence type="predicted"/>
<dbReference type="EMBL" id="CP029289">
    <property type="protein sequence ID" value="AWR93340.1"/>
    <property type="molecule type" value="Genomic_DNA"/>
</dbReference>
<evidence type="ECO:0000256" key="3">
    <source>
        <dbReference type="ARBA" id="ARBA00023002"/>
    </source>
</evidence>
<dbReference type="PROSITE" id="PS51379">
    <property type="entry name" value="4FE4S_FER_2"/>
    <property type="match status" value="2"/>
</dbReference>
<reference evidence="7 8" key="1">
    <citation type="submission" date="2018-05" db="EMBL/GenBank/DDBJ databases">
        <title>Complete Genome Sequences of Extremely Thermoacidophilic, Metal-Mobilizing Type-Strain Members of the Archaeal Family Sulfolobaceae: Acidianus brierleyi DSM-1651T, Acidianus sulfidivorans DSM-18786T, Metallosphaera hakonensis DSM-7519T, and Metallosphaera prunae DSM-10039T.</title>
        <authorList>
            <person name="Counts J.A."/>
            <person name="Kelly R.M."/>
        </authorList>
    </citation>
    <scope>NUCLEOTIDE SEQUENCE [LARGE SCALE GENOMIC DNA]</scope>
    <source>
        <strain evidence="7 8">DSM 1651</strain>
    </source>
</reference>
<dbReference type="Proteomes" id="UP000248044">
    <property type="component" value="Chromosome"/>
</dbReference>
<dbReference type="GO" id="GO:0046872">
    <property type="term" value="F:metal ion binding"/>
    <property type="evidence" value="ECO:0007669"/>
    <property type="project" value="UniProtKB-KW"/>
</dbReference>
<feature type="domain" description="4Fe-4S ferredoxin-type" evidence="6">
    <location>
        <begin position="75"/>
        <end position="104"/>
    </location>
</feature>
<keyword evidence="4" id="KW-0408">Iron</keyword>
<keyword evidence="2" id="KW-0479">Metal-binding</keyword>
<evidence type="ECO:0000256" key="2">
    <source>
        <dbReference type="ARBA" id="ARBA00022723"/>
    </source>
</evidence>
<dbReference type="Pfam" id="PF13183">
    <property type="entry name" value="Fer4_8"/>
    <property type="match status" value="1"/>
</dbReference>
<feature type="domain" description="4Fe-4S ferredoxin-type" evidence="6">
    <location>
        <begin position="115"/>
        <end position="143"/>
    </location>
</feature>
<keyword evidence="8" id="KW-1185">Reference proteome</keyword>
<dbReference type="InterPro" id="IPR017896">
    <property type="entry name" value="4Fe4S_Fe-S-bd"/>
</dbReference>
<dbReference type="SUPFAM" id="SSF46548">
    <property type="entry name" value="alpha-helical ferredoxin"/>
    <property type="match status" value="1"/>
</dbReference>
<dbReference type="KEGG" id="abri:DFR85_00685"/>
<sequence>MLYLGYEIRFNSPSKFFVMCGNIKEDELDKTFEFLKKHPNVLPFPSLREYDTIHKIIIEKYKKSVRIPKNFEKIKDKYIDASRCVNCGLCLESCTSFRITNNLIYSPLGKFNRMITGENNFEICFGCKECEDSCPEGINISQITEILPSLSTVKENVSISLEPVSFRIKDLEAKIDEKYKSQPPYLLFIGCSYKYDPMGVEGLLDFLLENGSKISTSARVRIIDNLCCGFDKYISGNIEGAKLDVSKIIEMKKKYGAKGVYFMCPEGLYVYNTLSGDRGILAFDVIRPFINIDFHAGCWAQKLGIKGSDKECAGLFFTAYKGQSIPLKRKDMLTICPFSTWKFGTRSVYSTFLKENTEKRDNNVQVSDTEIVEVMLTSLRESALESVDDIAEKVETWIVGGRNYFILLTIPIVRKRFTTDFRSNVLKNDNIKNFFKSLINDNVLLEEKIGRYIEAIQAENILTLVEELLKKILESSKLEFEARDLVSKKEFSDALLEILKKVIEEKVIRDLIGDIAFSS</sequence>
<evidence type="ECO:0000256" key="5">
    <source>
        <dbReference type="ARBA" id="ARBA00023014"/>
    </source>
</evidence>